<evidence type="ECO:0000313" key="1">
    <source>
        <dbReference type="EMBL" id="KAG9222332.1"/>
    </source>
</evidence>
<dbReference type="Proteomes" id="UP000824881">
    <property type="component" value="Unassembled WGS sequence"/>
</dbReference>
<reference evidence="1 2" key="1">
    <citation type="journal article" date="2021" name="Appl. Environ. Microbiol.">
        <title>Genetic linkage and physical mapping for an oyster mushroom Pleurotus cornucopiae and QTL analysis for the trait cap color.</title>
        <authorList>
            <person name="Zhang Y."/>
            <person name="Gao W."/>
            <person name="Sonnenberg A."/>
            <person name="Chen Q."/>
            <person name="Zhang J."/>
            <person name="Huang C."/>
        </authorList>
    </citation>
    <scope>NUCLEOTIDE SEQUENCE [LARGE SCALE GENOMIC DNA]</scope>
    <source>
        <strain evidence="1">CCMSSC00406</strain>
    </source>
</reference>
<organism evidence="1 2">
    <name type="scientific">Pleurotus cornucopiae</name>
    <name type="common">Cornucopia mushroom</name>
    <dbReference type="NCBI Taxonomy" id="5321"/>
    <lineage>
        <taxon>Eukaryota</taxon>
        <taxon>Fungi</taxon>
        <taxon>Dikarya</taxon>
        <taxon>Basidiomycota</taxon>
        <taxon>Agaricomycotina</taxon>
        <taxon>Agaricomycetes</taxon>
        <taxon>Agaricomycetidae</taxon>
        <taxon>Agaricales</taxon>
        <taxon>Pleurotineae</taxon>
        <taxon>Pleurotaceae</taxon>
        <taxon>Pleurotus</taxon>
    </lineage>
</organism>
<proteinExistence type="predicted"/>
<protein>
    <submittedName>
        <fullName evidence="1">Uncharacterized protein</fullName>
    </submittedName>
</protein>
<evidence type="ECO:0000313" key="2">
    <source>
        <dbReference type="Proteomes" id="UP000824881"/>
    </source>
</evidence>
<sequence>MYSEDESMMADAFSADQKRDPFSEIQLSSTRTRTLKRTLSDEFSPGGNSGPMKSRRVDPERLACRLDPNLVQDMEVLIAQGSRMPPFEIRKELQERYKVDRRHIYDYFHSRGAYGDDPILLQYAHDSDHRAMLSKPKSQPIFYSSTDISSESTALVEHRKPPTHGGKAYPMQQNKPKKRKRNTQAIVPKLEESPEILPDLAYPDSPPQPVFYREPTPEVKDAFKSEPEDLDMDLEQSPIKQLEADEDLFDEEKLNHLDFAYLDDASESSVYNFDTPVCDPVHADIFESPRAGRLGIYDLINDNIGCDTKAAESVGSYRSFMEDREQLYFSRLFASPQKSPGALSIESGSDAFISSTTDHDFPSMCSLFQDSSFQTSSLATVSEATVSDSPVINQDASTTDVPNLTQPVSTMLPQTVQDPSANSAKTVRPRIPTRQQALSSGPKPPSCEHAQLNSASAVSLRAYMRPRSQSTLRNVINKDGSSAVESLVPSMASFLETSRASWKLADMRPSRHRTASAGGGL</sequence>
<gene>
    <name evidence="1" type="ORF">CCMSSC00406_0002667</name>
</gene>
<name>A0ACB7IVV4_PLECO</name>
<accession>A0ACB7IVV4</accession>
<keyword evidence="2" id="KW-1185">Reference proteome</keyword>
<dbReference type="EMBL" id="WQMT02000005">
    <property type="protein sequence ID" value="KAG9222332.1"/>
    <property type="molecule type" value="Genomic_DNA"/>
</dbReference>
<comment type="caution">
    <text evidence="1">The sequence shown here is derived from an EMBL/GenBank/DDBJ whole genome shotgun (WGS) entry which is preliminary data.</text>
</comment>